<dbReference type="Proteomes" id="UP000298663">
    <property type="component" value="Unassembled WGS sequence"/>
</dbReference>
<evidence type="ECO:0000313" key="3">
    <source>
        <dbReference type="Proteomes" id="UP000298663"/>
    </source>
</evidence>
<name>A0A4U5N533_STECR</name>
<organism evidence="2 3">
    <name type="scientific">Steinernema carpocapsae</name>
    <name type="common">Entomopathogenic nematode</name>
    <dbReference type="NCBI Taxonomy" id="34508"/>
    <lineage>
        <taxon>Eukaryota</taxon>
        <taxon>Metazoa</taxon>
        <taxon>Ecdysozoa</taxon>
        <taxon>Nematoda</taxon>
        <taxon>Chromadorea</taxon>
        <taxon>Rhabditida</taxon>
        <taxon>Tylenchina</taxon>
        <taxon>Panagrolaimomorpha</taxon>
        <taxon>Strongyloidoidea</taxon>
        <taxon>Steinernematidae</taxon>
        <taxon>Steinernema</taxon>
    </lineage>
</organism>
<reference evidence="2 3" key="1">
    <citation type="journal article" date="2015" name="Genome Biol.">
        <title>Comparative genomics of Steinernema reveals deeply conserved gene regulatory networks.</title>
        <authorList>
            <person name="Dillman A.R."/>
            <person name="Macchietto M."/>
            <person name="Porter C.F."/>
            <person name="Rogers A."/>
            <person name="Williams B."/>
            <person name="Antoshechkin I."/>
            <person name="Lee M.M."/>
            <person name="Goodwin Z."/>
            <person name="Lu X."/>
            <person name="Lewis E.E."/>
            <person name="Goodrich-Blair H."/>
            <person name="Stock S.P."/>
            <person name="Adams B.J."/>
            <person name="Sternberg P.W."/>
            <person name="Mortazavi A."/>
        </authorList>
    </citation>
    <scope>NUCLEOTIDE SEQUENCE [LARGE SCALE GENOMIC DNA]</scope>
    <source>
        <strain evidence="2 3">ALL</strain>
    </source>
</reference>
<sequence>MPICYIEPPKKSDLGLPLPRFVLPGTPEPLSEPSSLRASASSSRKSSFHARRTAQKPLGEPPKAKRPLSPRSLRFFRRSLLRLCTRAAIRVVNLQKLSELPLSLLRFRLLYPLYLYLLKSNPFYLLLLHKFAALNQIFQLPISTFVPRSLLLTFLPHVGALLTPGTLDADGNFCRQVRRPPVSTWLSESFASAPSGRFFSIRHQIRVGLFQKDHVCTSAVRGLL</sequence>
<gene>
    <name evidence="2" type="ORF">L596_018499</name>
</gene>
<dbReference type="EMBL" id="AZBU02000005">
    <property type="protein sequence ID" value="TKR77548.1"/>
    <property type="molecule type" value="Genomic_DNA"/>
</dbReference>
<feature type="compositionally biased region" description="Low complexity" evidence="1">
    <location>
        <begin position="28"/>
        <end position="45"/>
    </location>
</feature>
<reference evidence="2 3" key="2">
    <citation type="journal article" date="2019" name="G3 (Bethesda)">
        <title>Hybrid Assembly of the Genome of the Entomopathogenic Nematode Steinernema carpocapsae Identifies the X-Chromosome.</title>
        <authorList>
            <person name="Serra L."/>
            <person name="Macchietto M."/>
            <person name="Macias-Munoz A."/>
            <person name="McGill C.J."/>
            <person name="Rodriguez I.M."/>
            <person name="Rodriguez B."/>
            <person name="Murad R."/>
            <person name="Mortazavi A."/>
        </authorList>
    </citation>
    <scope>NUCLEOTIDE SEQUENCE [LARGE SCALE GENOMIC DNA]</scope>
    <source>
        <strain evidence="2 3">ALL</strain>
    </source>
</reference>
<comment type="caution">
    <text evidence="2">The sequence shown here is derived from an EMBL/GenBank/DDBJ whole genome shotgun (WGS) entry which is preliminary data.</text>
</comment>
<dbReference type="AlphaFoldDB" id="A0A4U5N533"/>
<proteinExistence type="predicted"/>
<evidence type="ECO:0000313" key="2">
    <source>
        <dbReference type="EMBL" id="TKR77548.1"/>
    </source>
</evidence>
<protein>
    <submittedName>
        <fullName evidence="2">Uncharacterized protein</fullName>
    </submittedName>
</protein>
<feature type="region of interest" description="Disordered" evidence="1">
    <location>
        <begin position="25"/>
        <end position="67"/>
    </location>
</feature>
<dbReference type="OrthoDB" id="5062115at2759"/>
<evidence type="ECO:0000256" key="1">
    <source>
        <dbReference type="SAM" id="MobiDB-lite"/>
    </source>
</evidence>
<accession>A0A4U5N533</accession>
<keyword evidence="3" id="KW-1185">Reference proteome</keyword>